<comment type="caution">
    <text evidence="1">The sequence shown here is derived from an EMBL/GenBank/DDBJ whole genome shotgun (WGS) entry which is preliminary data.</text>
</comment>
<evidence type="ECO:0000313" key="1">
    <source>
        <dbReference type="EMBL" id="KAF7571797.1"/>
    </source>
</evidence>
<dbReference type="AlphaFoldDB" id="A0A2W1E5R5"/>
<dbReference type="RefSeq" id="XP_001934315.2">
    <property type="nucleotide sequence ID" value="XM_001934280.2"/>
</dbReference>
<reference evidence="1 2" key="1">
    <citation type="journal article" date="2018" name="BMC Genomics">
        <title>Comparative genomics of the wheat fungal pathogen Pyrenophora tritici-repentis reveals chromosomal variations and genome plasticity.</title>
        <authorList>
            <person name="Moolhuijzen P."/>
            <person name="See P.T."/>
            <person name="Hane J.K."/>
            <person name="Shi G."/>
            <person name="Liu Z."/>
            <person name="Oliver R.P."/>
            <person name="Moffat C.S."/>
        </authorList>
    </citation>
    <scope>NUCLEOTIDE SEQUENCE [LARGE SCALE GENOMIC DNA]</scope>
    <source>
        <strain evidence="1">M4</strain>
    </source>
</reference>
<sequence>MLVLDVWPFGEEVWPAVLERLVVRARKMMQKHRNGEDGGFDAEAELRAEREDVRLAVGYGV</sequence>
<dbReference type="GeneID" id="6342218"/>
<organism evidence="1 2">
    <name type="scientific">Pyrenophora tritici-repentis</name>
    <dbReference type="NCBI Taxonomy" id="45151"/>
    <lineage>
        <taxon>Eukaryota</taxon>
        <taxon>Fungi</taxon>
        <taxon>Dikarya</taxon>
        <taxon>Ascomycota</taxon>
        <taxon>Pezizomycotina</taxon>
        <taxon>Dothideomycetes</taxon>
        <taxon>Pleosporomycetidae</taxon>
        <taxon>Pleosporales</taxon>
        <taxon>Pleosporineae</taxon>
        <taxon>Pleosporaceae</taxon>
        <taxon>Pyrenophora</taxon>
    </lineage>
</organism>
<dbReference type="EMBL" id="NQIK02000004">
    <property type="protein sequence ID" value="KAF7571797.1"/>
    <property type="molecule type" value="Genomic_DNA"/>
</dbReference>
<dbReference type="Proteomes" id="UP000245464">
    <property type="component" value="Chromosome 4"/>
</dbReference>
<evidence type="ECO:0000313" key="2">
    <source>
        <dbReference type="Proteomes" id="UP000245464"/>
    </source>
</evidence>
<accession>A0A2W1E5R5</accession>
<gene>
    <name evidence="1" type="ORF">PtrM4_092970</name>
</gene>
<dbReference type="KEGG" id="ptrr:6342218"/>
<proteinExistence type="predicted"/>
<protein>
    <submittedName>
        <fullName evidence="1">Uncharacterized protein</fullName>
    </submittedName>
</protein>
<name>A0A2W1E5R5_9PLEO</name>